<accession>A0A285N1Y5</accession>
<keyword evidence="3" id="KW-0472">Membrane</keyword>
<dbReference type="GO" id="GO:0005886">
    <property type="term" value="C:plasma membrane"/>
    <property type="evidence" value="ECO:0007669"/>
    <property type="project" value="TreeGrafter"/>
</dbReference>
<feature type="transmembrane region" description="Helical" evidence="3">
    <location>
        <begin position="6"/>
        <end position="26"/>
    </location>
</feature>
<comment type="catalytic activity">
    <reaction evidence="2">
        <text>2 GTP = 3',3'-c-di-GMP + 2 diphosphate</text>
        <dbReference type="Rhea" id="RHEA:24898"/>
        <dbReference type="ChEBI" id="CHEBI:33019"/>
        <dbReference type="ChEBI" id="CHEBI:37565"/>
        <dbReference type="ChEBI" id="CHEBI:58805"/>
        <dbReference type="EC" id="2.7.7.65"/>
    </reaction>
</comment>
<dbReference type="GO" id="GO:1902201">
    <property type="term" value="P:negative regulation of bacterial-type flagellum-dependent cell motility"/>
    <property type="evidence" value="ECO:0007669"/>
    <property type="project" value="TreeGrafter"/>
</dbReference>
<keyword evidence="3" id="KW-1133">Transmembrane helix</keyword>
<feature type="domain" description="GGDEF" evidence="5">
    <location>
        <begin position="474"/>
        <end position="607"/>
    </location>
</feature>
<feature type="transmembrane region" description="Helical" evidence="3">
    <location>
        <begin position="179"/>
        <end position="201"/>
    </location>
</feature>
<keyword evidence="7" id="KW-1185">Reference proteome</keyword>
<dbReference type="Pfam" id="PF00990">
    <property type="entry name" value="GGDEF"/>
    <property type="match status" value="1"/>
</dbReference>
<dbReference type="EC" id="2.7.7.65" evidence="1"/>
<evidence type="ECO:0000256" key="3">
    <source>
        <dbReference type="SAM" id="Phobius"/>
    </source>
</evidence>
<proteinExistence type="predicted"/>
<keyword evidence="3" id="KW-0812">Transmembrane</keyword>
<gene>
    <name evidence="6" type="ORF">SAMN06265182_0213</name>
</gene>
<dbReference type="FunFam" id="3.30.70.270:FF:000001">
    <property type="entry name" value="Diguanylate cyclase domain protein"/>
    <property type="match status" value="1"/>
</dbReference>
<evidence type="ECO:0000313" key="6">
    <source>
        <dbReference type="EMBL" id="SNZ02797.1"/>
    </source>
</evidence>
<dbReference type="CDD" id="cd06225">
    <property type="entry name" value="HAMP"/>
    <property type="match status" value="1"/>
</dbReference>
<evidence type="ECO:0000259" key="5">
    <source>
        <dbReference type="PROSITE" id="PS50887"/>
    </source>
</evidence>
<dbReference type="Proteomes" id="UP000219036">
    <property type="component" value="Unassembled WGS sequence"/>
</dbReference>
<evidence type="ECO:0000256" key="2">
    <source>
        <dbReference type="ARBA" id="ARBA00034247"/>
    </source>
</evidence>
<sequence>MKSIRTRLLIRVGLLLVILFIINQILEYKSFREINIYHAKNQSGIVAEMVRDSLTTLMDIGQIDKREIFLKNIRMNKRNIEEIRVIRGEKVIKQFGKGNPYEQIRSPEEKMVLETGKPFEKLEESIDKVSYILIIPYKAVPKGKIDCLKCHNVDAGDVLGAIYIKTDLTEIRASSLQNLLGTSIVSLIIFIATIFVIIRFFQPYTEFFSRLKKGLSRAREGDFTKRVFINTNDEAKEVADTYNETMDKLCNTLTSIEKKVSYLIGETPGKSTNALKDTYRIVDELVKIYNLKKIVEKDASKEDIYMRLRKLMRDMKIKKYSIYEVDYEKNRLIDIDESVKWCKEIVFSNADKCRVKRTGSEVISEEYACVCPNFINCEDGEAEELFSCIPIYVGGRVGIILQLVYSKEEKEEIKQKMPFIEAYLREVAPVIEAKSYMEKLRKQSLIDQLTGVYNRRFLEELGPKITAYALRKNIVVGILMIDVDYFKQVNDQYGHTVGDAVLKKVASIIKSNVRQSDIVVRYGGEEFLVIAIDVHKGDAEKIAEKIREKVEQSTISAEGVSLKKTVSIGVSEFPVDSDKFWQCIKYADIALYRAKEEGRNRVVRFQHEMWENEEY</sequence>
<dbReference type="GO" id="GO:0052621">
    <property type="term" value="F:diguanylate cyclase activity"/>
    <property type="evidence" value="ECO:0007669"/>
    <property type="project" value="UniProtKB-EC"/>
</dbReference>
<dbReference type="SMART" id="SM00267">
    <property type="entry name" value="GGDEF"/>
    <property type="match status" value="1"/>
</dbReference>
<dbReference type="PROSITE" id="PS50887">
    <property type="entry name" value="GGDEF"/>
    <property type="match status" value="1"/>
</dbReference>
<dbReference type="InterPro" id="IPR000160">
    <property type="entry name" value="GGDEF_dom"/>
</dbReference>
<dbReference type="PANTHER" id="PTHR45138:SF9">
    <property type="entry name" value="DIGUANYLATE CYCLASE DGCM-RELATED"/>
    <property type="match status" value="1"/>
</dbReference>
<reference evidence="7" key="1">
    <citation type="submission" date="2017-09" db="EMBL/GenBank/DDBJ databases">
        <authorList>
            <person name="Varghese N."/>
            <person name="Submissions S."/>
        </authorList>
    </citation>
    <scope>NUCLEOTIDE SEQUENCE [LARGE SCALE GENOMIC DNA]</scope>
    <source>
        <strain evidence="7">DSM 15103</strain>
    </source>
</reference>
<evidence type="ECO:0000259" key="4">
    <source>
        <dbReference type="PROSITE" id="PS50885"/>
    </source>
</evidence>
<dbReference type="Gene3D" id="3.30.70.270">
    <property type="match status" value="1"/>
</dbReference>
<dbReference type="SUPFAM" id="SSF55073">
    <property type="entry name" value="Nucleotide cyclase"/>
    <property type="match status" value="1"/>
</dbReference>
<dbReference type="OrthoDB" id="9805474at2"/>
<dbReference type="InterPro" id="IPR043128">
    <property type="entry name" value="Rev_trsase/Diguanyl_cyclase"/>
</dbReference>
<dbReference type="NCBIfam" id="TIGR00254">
    <property type="entry name" value="GGDEF"/>
    <property type="match status" value="1"/>
</dbReference>
<dbReference type="CDD" id="cd01949">
    <property type="entry name" value="GGDEF"/>
    <property type="match status" value="1"/>
</dbReference>
<organism evidence="6 7">
    <name type="scientific">Persephonella hydrogeniphila</name>
    <dbReference type="NCBI Taxonomy" id="198703"/>
    <lineage>
        <taxon>Bacteria</taxon>
        <taxon>Pseudomonadati</taxon>
        <taxon>Aquificota</taxon>
        <taxon>Aquificia</taxon>
        <taxon>Aquificales</taxon>
        <taxon>Hydrogenothermaceae</taxon>
        <taxon>Persephonella</taxon>
    </lineage>
</organism>
<dbReference type="RefSeq" id="WP_096999414.1">
    <property type="nucleotide sequence ID" value="NZ_OBEI01000001.1"/>
</dbReference>
<name>A0A285N1Y5_9AQUI</name>
<dbReference type="EMBL" id="OBEI01000001">
    <property type="protein sequence ID" value="SNZ02797.1"/>
    <property type="molecule type" value="Genomic_DNA"/>
</dbReference>
<evidence type="ECO:0000256" key="1">
    <source>
        <dbReference type="ARBA" id="ARBA00012528"/>
    </source>
</evidence>
<dbReference type="InterPro" id="IPR029787">
    <property type="entry name" value="Nucleotide_cyclase"/>
</dbReference>
<dbReference type="PROSITE" id="PS50885">
    <property type="entry name" value="HAMP"/>
    <property type="match status" value="1"/>
</dbReference>
<evidence type="ECO:0000313" key="7">
    <source>
        <dbReference type="Proteomes" id="UP000219036"/>
    </source>
</evidence>
<dbReference type="InterPro" id="IPR050469">
    <property type="entry name" value="Diguanylate_Cyclase"/>
</dbReference>
<protein>
    <recommendedName>
        <fullName evidence="1">diguanylate cyclase</fullName>
        <ecNumber evidence="1">2.7.7.65</ecNumber>
    </recommendedName>
</protein>
<dbReference type="InterPro" id="IPR003660">
    <property type="entry name" value="HAMP_dom"/>
</dbReference>
<dbReference type="GO" id="GO:0043709">
    <property type="term" value="P:cell adhesion involved in single-species biofilm formation"/>
    <property type="evidence" value="ECO:0007669"/>
    <property type="project" value="TreeGrafter"/>
</dbReference>
<dbReference type="GO" id="GO:0007165">
    <property type="term" value="P:signal transduction"/>
    <property type="evidence" value="ECO:0007669"/>
    <property type="project" value="InterPro"/>
</dbReference>
<dbReference type="PANTHER" id="PTHR45138">
    <property type="entry name" value="REGULATORY COMPONENTS OF SENSORY TRANSDUCTION SYSTEM"/>
    <property type="match status" value="1"/>
</dbReference>
<feature type="domain" description="HAMP" evidence="4">
    <location>
        <begin position="210"/>
        <end position="254"/>
    </location>
</feature>
<dbReference type="Gene3D" id="3.30.450.290">
    <property type="match status" value="1"/>
</dbReference>
<dbReference type="AlphaFoldDB" id="A0A285N1Y5"/>